<gene>
    <name evidence="2" type="ORF">PoB_004083100</name>
</gene>
<evidence type="ECO:0000313" key="2">
    <source>
        <dbReference type="EMBL" id="GFO14326.1"/>
    </source>
</evidence>
<proteinExistence type="predicted"/>
<keyword evidence="3" id="KW-1185">Reference proteome</keyword>
<comment type="caution">
    <text evidence="2">The sequence shown here is derived from an EMBL/GenBank/DDBJ whole genome shotgun (WGS) entry which is preliminary data.</text>
</comment>
<dbReference type="Proteomes" id="UP000735302">
    <property type="component" value="Unassembled WGS sequence"/>
</dbReference>
<accession>A0AAV4B696</accession>
<sequence>MKLCFKCLSTKHSARSCQKTCFFWRGPHHSTLHRHRDQFSTGGSAQFRDSRHPVKQHPRVSINSTPLIALRSFRGATQRLVLTFQRHRKIPQTPTMRATPSPVRGASPLLCR</sequence>
<dbReference type="EMBL" id="BLXT01004553">
    <property type="protein sequence ID" value="GFO14326.1"/>
    <property type="molecule type" value="Genomic_DNA"/>
</dbReference>
<evidence type="ECO:0000256" key="1">
    <source>
        <dbReference type="SAM" id="MobiDB-lite"/>
    </source>
</evidence>
<organism evidence="2 3">
    <name type="scientific">Plakobranchus ocellatus</name>
    <dbReference type="NCBI Taxonomy" id="259542"/>
    <lineage>
        <taxon>Eukaryota</taxon>
        <taxon>Metazoa</taxon>
        <taxon>Spiralia</taxon>
        <taxon>Lophotrochozoa</taxon>
        <taxon>Mollusca</taxon>
        <taxon>Gastropoda</taxon>
        <taxon>Heterobranchia</taxon>
        <taxon>Euthyneura</taxon>
        <taxon>Panpulmonata</taxon>
        <taxon>Sacoglossa</taxon>
        <taxon>Placobranchoidea</taxon>
        <taxon>Plakobranchidae</taxon>
        <taxon>Plakobranchus</taxon>
    </lineage>
</organism>
<reference evidence="2 3" key="1">
    <citation type="journal article" date="2021" name="Elife">
        <title>Chloroplast acquisition without the gene transfer in kleptoplastic sea slugs, Plakobranchus ocellatus.</title>
        <authorList>
            <person name="Maeda T."/>
            <person name="Takahashi S."/>
            <person name="Yoshida T."/>
            <person name="Shimamura S."/>
            <person name="Takaki Y."/>
            <person name="Nagai Y."/>
            <person name="Toyoda A."/>
            <person name="Suzuki Y."/>
            <person name="Arimoto A."/>
            <person name="Ishii H."/>
            <person name="Satoh N."/>
            <person name="Nishiyama T."/>
            <person name="Hasebe M."/>
            <person name="Maruyama T."/>
            <person name="Minagawa J."/>
            <person name="Obokata J."/>
            <person name="Shigenobu S."/>
        </authorList>
    </citation>
    <scope>NUCLEOTIDE SEQUENCE [LARGE SCALE GENOMIC DNA]</scope>
</reference>
<evidence type="ECO:0000313" key="3">
    <source>
        <dbReference type="Proteomes" id="UP000735302"/>
    </source>
</evidence>
<dbReference type="AlphaFoldDB" id="A0AAV4B696"/>
<feature type="region of interest" description="Disordered" evidence="1">
    <location>
        <begin position="35"/>
        <end position="57"/>
    </location>
</feature>
<protein>
    <submittedName>
        <fullName evidence="2">Uncharacterized protein</fullName>
    </submittedName>
</protein>
<feature type="region of interest" description="Disordered" evidence="1">
    <location>
        <begin position="91"/>
        <end position="112"/>
    </location>
</feature>
<name>A0AAV4B696_9GAST</name>